<dbReference type="GO" id="GO:0005524">
    <property type="term" value="F:ATP binding"/>
    <property type="evidence" value="ECO:0007669"/>
    <property type="project" value="UniProtKB-KW"/>
</dbReference>
<proteinExistence type="predicted"/>
<dbReference type="SUPFAM" id="SSF52540">
    <property type="entry name" value="P-loop containing nucleoside triphosphate hydrolases"/>
    <property type="match status" value="1"/>
</dbReference>
<dbReference type="InterPro" id="IPR027417">
    <property type="entry name" value="P-loop_NTPase"/>
</dbReference>
<dbReference type="GO" id="GO:0004386">
    <property type="term" value="F:helicase activity"/>
    <property type="evidence" value="ECO:0007669"/>
    <property type="project" value="UniProtKB-KW"/>
</dbReference>
<dbReference type="GO" id="GO:0005737">
    <property type="term" value="C:cytoplasm"/>
    <property type="evidence" value="ECO:0007669"/>
    <property type="project" value="TreeGrafter"/>
</dbReference>
<evidence type="ECO:0000256" key="5">
    <source>
        <dbReference type="SAM" id="MobiDB-lite"/>
    </source>
</evidence>
<dbReference type="Pfam" id="PF00271">
    <property type="entry name" value="Helicase_C"/>
    <property type="match status" value="1"/>
</dbReference>
<gene>
    <name evidence="8" type="ORF">GQX73_g5541</name>
</gene>
<feature type="domain" description="Helicase ATP-binding" evidence="6">
    <location>
        <begin position="471"/>
        <end position="641"/>
    </location>
</feature>
<comment type="caution">
    <text evidence="8">The sequence shown here is derived from an EMBL/GenBank/DDBJ whole genome shotgun (WGS) entry which is preliminary data.</text>
</comment>
<dbReference type="Gene3D" id="3.40.50.300">
    <property type="entry name" value="P-loop containing nucleotide triphosphate hydrolases"/>
    <property type="match status" value="2"/>
</dbReference>
<dbReference type="Proteomes" id="UP000481858">
    <property type="component" value="Unassembled WGS sequence"/>
</dbReference>
<feature type="compositionally biased region" description="Basic and acidic residues" evidence="5">
    <location>
        <begin position="894"/>
        <end position="907"/>
    </location>
</feature>
<keyword evidence="2" id="KW-0378">Hydrolase</keyword>
<feature type="region of interest" description="Disordered" evidence="5">
    <location>
        <begin position="1429"/>
        <end position="1470"/>
    </location>
</feature>
<dbReference type="Pfam" id="PF00270">
    <property type="entry name" value="DEAD"/>
    <property type="match status" value="1"/>
</dbReference>
<protein>
    <recommendedName>
        <fullName evidence="10">Helicase ATP-binding domain-containing protein</fullName>
    </recommendedName>
</protein>
<evidence type="ECO:0000313" key="8">
    <source>
        <dbReference type="EMBL" id="KAF2968035.1"/>
    </source>
</evidence>
<dbReference type="PROSITE" id="PS51194">
    <property type="entry name" value="HELICASE_CTER"/>
    <property type="match status" value="1"/>
</dbReference>
<keyword evidence="9" id="KW-1185">Reference proteome</keyword>
<organism evidence="8 9">
    <name type="scientific">Xylaria multiplex</name>
    <dbReference type="NCBI Taxonomy" id="323545"/>
    <lineage>
        <taxon>Eukaryota</taxon>
        <taxon>Fungi</taxon>
        <taxon>Dikarya</taxon>
        <taxon>Ascomycota</taxon>
        <taxon>Pezizomycotina</taxon>
        <taxon>Sordariomycetes</taxon>
        <taxon>Xylariomycetidae</taxon>
        <taxon>Xylariales</taxon>
        <taxon>Xylariaceae</taxon>
        <taxon>Xylaria</taxon>
    </lineage>
</organism>
<sequence length="1496" mass="168762">MSNMDHETCVKLAEWYASLRPRRVDIVGDFGGKQLFLVDGDSLLHHAITVSAVDYNDLGESLARGLDWDIFDIIDGRLFLSLHALLSEGGAIPSMLIDKAKPLIMCVKEWSGISLLDSNCLRTAENSEAEKPHVGPAVSWSSLQATILPFNHELLNKFLEPINLHTAQPHEEDNESKVFRELTHWHNAKAALESKTVQRKPGFFARKKNQKFMADTRRYAESLTNGTGKLAEPKTILVEASSFPSKQKPANRSSKTPTNPEAKKRSRGDSGKDSARETALQTQARKLEKKNIAVFRHWHTIAQEFSHETVLIKRFQKAMKYFLSLTKEDKATIGAEVSLYLCDTLYCAWEQQAGTTSREQAMGIGSLLLNQLTQTLVLPGLTQEATAVLKILSSAIGIPSKEWPNRELISRPLSFRPRVYEVDSRALLALGDLGSSEFQLEYCGPFLERTFDSRKDDRVPFEPDAWQRSVLDSIDANESLFIVAPTSSGKTFISFYAMEKVLRADDDGVLVYVAPTKALVNQIAAEIQARFHKAYHHEGRSVWAIHTRDYRVNNPTGCQILVTVPHVLQIMLLSPLNANSWSKRIKRIIFDEVHCIGQADDGIIWEQLLLMAPCPIIALSATVGNPEEFYEWLRISQTSKGFYFRTITHNTRYSDLRAFYYPPPQDFEFNGLCHDDQFPVPGLGRPNRTASNFQFIHPITTLVNGTAVELEELSLEPRDALALWKEMKKLQTKDFPLDNSLEPPQVPSGILRKSDALAWIQKLKAALAVWMQDDTSPFDKVCYNLYLDGQTGRILNGSTEQVDHKSCDAPYQLLLANERRSTFALVCDLHKEDGLPAILFNYDRVECERTLEFILGKLQSAEKVWKESNRGWQKTVKDYNLWKASKDKRKPPKKNTEKLTKQEKVQEEANADVSRWESFDPEKPLEQFSFADNSRLLRSELKSYIDSLHDENIRPHLFSALERGIAVHHAGMNRSYRQVVEILFRKGFLTVVIATGTLALGINMPCKTVAFIGDSAFLTTLNYRQGAGRAGRRGFDLLGNVVFSNISKRRAYELMSSRLPDLKGHFPLTTTLVLRILGLVDAAGQSSFASGVVESLLTQNRLYLGGEEAGKSIQHHLRFSVEYLQRQHLLSSNGRPINFAGLVGHLYFTENAVFAFHSLLKRGYFHRLCSKINRSTADTLRTLGLVMAHLFNRVPRPHLDTKARADSGSFSLPRLPKEAEDLLIRHNNETLDIFKAYASTYIDQYLDDTPDRKLPFTGIAVGGEKPRILHLPSDLPPTKLRSPFSALSGHSDDFKSIHELCSNIRSGVFLEESAVPYIPIWPHDLATPLNSYIYDFLKHGDYVALKRDNRIKEGDVWFLLQDFSLVLATIIASLTNFIRAESRTDDLDMINLEDGDEDEPYEKDTLDQAKEASKDAKLNIPRPKLTKQKVVDSWEDDEDDDDTSGEDVVVSKGAGEPATPTEPSAWEGDGKGLVDVLHAFTLLKQDFDEKFHKAWA</sequence>
<dbReference type="SMART" id="SM00487">
    <property type="entry name" value="DEXDc"/>
    <property type="match status" value="1"/>
</dbReference>
<dbReference type="InParanoid" id="A0A7C8MU16"/>
<evidence type="ECO:0000256" key="4">
    <source>
        <dbReference type="ARBA" id="ARBA00022840"/>
    </source>
</evidence>
<dbReference type="InterPro" id="IPR059032">
    <property type="entry name" value="WHD_DDX60"/>
</dbReference>
<feature type="compositionally biased region" description="Basic and acidic residues" evidence="5">
    <location>
        <begin position="261"/>
        <end position="276"/>
    </location>
</feature>
<dbReference type="SMART" id="SM00490">
    <property type="entry name" value="HELICc"/>
    <property type="match status" value="1"/>
</dbReference>
<dbReference type="GO" id="GO:0003676">
    <property type="term" value="F:nucleic acid binding"/>
    <property type="evidence" value="ECO:0007669"/>
    <property type="project" value="InterPro"/>
</dbReference>
<evidence type="ECO:0000259" key="7">
    <source>
        <dbReference type="PROSITE" id="PS51194"/>
    </source>
</evidence>
<evidence type="ECO:0000256" key="3">
    <source>
        <dbReference type="ARBA" id="ARBA00022806"/>
    </source>
</evidence>
<evidence type="ECO:0000259" key="6">
    <source>
        <dbReference type="PROSITE" id="PS51192"/>
    </source>
</evidence>
<dbReference type="Pfam" id="PF26076">
    <property type="entry name" value="WHD_DDX60"/>
    <property type="match status" value="1"/>
</dbReference>
<evidence type="ECO:0000313" key="9">
    <source>
        <dbReference type="Proteomes" id="UP000481858"/>
    </source>
</evidence>
<dbReference type="InterPro" id="IPR001650">
    <property type="entry name" value="Helicase_C-like"/>
</dbReference>
<dbReference type="CDD" id="cd18025">
    <property type="entry name" value="DEXHc_DDX60"/>
    <property type="match status" value="1"/>
</dbReference>
<dbReference type="InterPro" id="IPR014001">
    <property type="entry name" value="Helicase_ATP-bd"/>
</dbReference>
<dbReference type="InterPro" id="IPR052431">
    <property type="entry name" value="SKI2_subfamily_helicases"/>
</dbReference>
<dbReference type="InterPro" id="IPR011545">
    <property type="entry name" value="DEAD/DEAH_box_helicase_dom"/>
</dbReference>
<evidence type="ECO:0008006" key="10">
    <source>
        <dbReference type="Google" id="ProtNLM"/>
    </source>
</evidence>
<name>A0A7C8MU16_9PEZI</name>
<keyword evidence="4" id="KW-0067">ATP-binding</keyword>
<reference evidence="8 9" key="1">
    <citation type="submission" date="2019-12" db="EMBL/GenBank/DDBJ databases">
        <title>Draft genome sequence of the ascomycete Xylaria multiplex DSM 110363.</title>
        <authorList>
            <person name="Buettner E."/>
            <person name="Kellner H."/>
        </authorList>
    </citation>
    <scope>NUCLEOTIDE SEQUENCE [LARGE SCALE GENOMIC DNA]</scope>
    <source>
        <strain evidence="8 9">DSM 110363</strain>
    </source>
</reference>
<dbReference type="EMBL" id="WUBL01000058">
    <property type="protein sequence ID" value="KAF2968035.1"/>
    <property type="molecule type" value="Genomic_DNA"/>
</dbReference>
<keyword evidence="3" id="KW-0347">Helicase</keyword>
<dbReference type="GO" id="GO:0016787">
    <property type="term" value="F:hydrolase activity"/>
    <property type="evidence" value="ECO:0007669"/>
    <property type="project" value="UniProtKB-KW"/>
</dbReference>
<feature type="region of interest" description="Disordered" evidence="5">
    <location>
        <begin position="885"/>
        <end position="908"/>
    </location>
</feature>
<dbReference type="PANTHER" id="PTHR44533">
    <property type="entry name" value="DEAD/H RNA HELICASE, PUTATIVE-RELATED"/>
    <property type="match status" value="1"/>
</dbReference>
<feature type="compositionally biased region" description="Polar residues" evidence="5">
    <location>
        <begin position="242"/>
        <end position="259"/>
    </location>
</feature>
<feature type="region of interest" description="Disordered" evidence="5">
    <location>
        <begin position="240"/>
        <end position="280"/>
    </location>
</feature>
<dbReference type="FunFam" id="3.40.50.300:FF:001039">
    <property type="entry name" value="ATP-dependent RNA helicase DDX60"/>
    <property type="match status" value="1"/>
</dbReference>
<accession>A0A7C8MU16</accession>
<dbReference type="OrthoDB" id="2320933at2759"/>
<evidence type="ECO:0000256" key="2">
    <source>
        <dbReference type="ARBA" id="ARBA00022801"/>
    </source>
</evidence>
<dbReference type="PANTHER" id="PTHR44533:SF4">
    <property type="entry name" value="DEAD_H RNA HELICASE, PUTATIVE-RELATED"/>
    <property type="match status" value="1"/>
</dbReference>
<feature type="compositionally biased region" description="Acidic residues" evidence="5">
    <location>
        <begin position="1433"/>
        <end position="1445"/>
    </location>
</feature>
<keyword evidence="1" id="KW-0547">Nucleotide-binding</keyword>
<feature type="domain" description="Helicase C-terminal" evidence="7">
    <location>
        <begin position="904"/>
        <end position="1074"/>
    </location>
</feature>
<evidence type="ECO:0000256" key="1">
    <source>
        <dbReference type="ARBA" id="ARBA00022741"/>
    </source>
</evidence>
<dbReference type="PROSITE" id="PS51192">
    <property type="entry name" value="HELICASE_ATP_BIND_1"/>
    <property type="match status" value="1"/>
</dbReference>